<dbReference type="OrthoDB" id="9812095at2"/>
<feature type="domain" description="LRAT" evidence="1">
    <location>
        <begin position="39"/>
        <end position="61"/>
    </location>
</feature>
<reference evidence="2 3" key="1">
    <citation type="submission" date="2018-01" db="EMBL/GenBank/DDBJ databases">
        <title>The whole genome sequencing and assembly of Halobacillus litoralis ERB031 strain.</title>
        <authorList>
            <person name="Lee S.-J."/>
            <person name="Park M.-K."/>
            <person name="Kim J.-Y."/>
            <person name="Lee Y.-J."/>
            <person name="Yi H."/>
            <person name="Bahn Y.-S."/>
            <person name="Kim J.F."/>
            <person name="Lee D.-W."/>
        </authorList>
    </citation>
    <scope>NUCLEOTIDE SEQUENCE [LARGE SCALE GENOMIC DNA]</scope>
    <source>
        <strain evidence="2 3">ERB 031</strain>
        <plasmid evidence="3">pldw-31</plasmid>
    </source>
</reference>
<dbReference type="PROSITE" id="PS51934">
    <property type="entry name" value="LRAT"/>
    <property type="match status" value="1"/>
</dbReference>
<dbReference type="Proteomes" id="UP000287756">
    <property type="component" value="Plasmid pLDW-31"/>
</dbReference>
<organism evidence="2 3">
    <name type="scientific">Halobacillus litoralis</name>
    <dbReference type="NCBI Taxonomy" id="45668"/>
    <lineage>
        <taxon>Bacteria</taxon>
        <taxon>Bacillati</taxon>
        <taxon>Bacillota</taxon>
        <taxon>Bacilli</taxon>
        <taxon>Bacillales</taxon>
        <taxon>Bacillaceae</taxon>
        <taxon>Halobacillus</taxon>
    </lineage>
</organism>
<dbReference type="KEGG" id="hli:HLI_21035"/>
<geneLocation type="plasmid" evidence="3">
    <name>pldw-31</name>
</geneLocation>
<dbReference type="EMBL" id="CP026119">
    <property type="protein sequence ID" value="QAS54744.1"/>
    <property type="molecule type" value="Genomic_DNA"/>
</dbReference>
<dbReference type="AlphaFoldDB" id="A0A410MJ37"/>
<dbReference type="Gene3D" id="3.90.1720.10">
    <property type="entry name" value="endopeptidase domain like (from Nostoc punctiforme)"/>
    <property type="match status" value="1"/>
</dbReference>
<proteinExistence type="predicted"/>
<gene>
    <name evidence="2" type="ORF">HLI_21035</name>
</gene>
<dbReference type="InterPro" id="IPR007053">
    <property type="entry name" value="LRAT_dom"/>
</dbReference>
<sequence length="61" mass="7060">MINKILKATTNFYNVTEANPFQNVSRKKADLHGFSPGEHLYVQRKGYTHHGIYIGEQFVIH</sequence>
<accession>A0A410MJ37</accession>
<keyword evidence="2" id="KW-0614">Plasmid</keyword>
<evidence type="ECO:0000259" key="1">
    <source>
        <dbReference type="PROSITE" id="PS51934"/>
    </source>
</evidence>
<evidence type="ECO:0000313" key="3">
    <source>
        <dbReference type="Proteomes" id="UP000287756"/>
    </source>
</evidence>
<dbReference type="Pfam" id="PF04970">
    <property type="entry name" value="LRAT"/>
    <property type="match status" value="1"/>
</dbReference>
<evidence type="ECO:0000313" key="2">
    <source>
        <dbReference type="EMBL" id="QAS54744.1"/>
    </source>
</evidence>
<name>A0A410MJ37_9BACI</name>
<protein>
    <recommendedName>
        <fullName evidence="1">LRAT domain-containing protein</fullName>
    </recommendedName>
</protein>